<dbReference type="AlphaFoldDB" id="A0A9D1NGR1"/>
<evidence type="ECO:0000259" key="5">
    <source>
        <dbReference type="PROSITE" id="PS50126"/>
    </source>
</evidence>
<feature type="region of interest" description="Disordered" evidence="4">
    <location>
        <begin position="72"/>
        <end position="149"/>
    </location>
</feature>
<dbReference type="EMBL" id="DVOF01000136">
    <property type="protein sequence ID" value="HIV02864.1"/>
    <property type="molecule type" value="Genomic_DNA"/>
</dbReference>
<dbReference type="GO" id="GO:0003729">
    <property type="term" value="F:mRNA binding"/>
    <property type="evidence" value="ECO:0007669"/>
    <property type="project" value="TreeGrafter"/>
</dbReference>
<dbReference type="InterPro" id="IPR003029">
    <property type="entry name" value="S1_domain"/>
</dbReference>
<comment type="caution">
    <text evidence="6">The sequence shown here is derived from an EMBL/GenBank/DDBJ whole genome shotgun (WGS) entry which is preliminary data.</text>
</comment>
<reference evidence="6" key="2">
    <citation type="journal article" date="2021" name="PeerJ">
        <title>Extensive microbial diversity within the chicken gut microbiome revealed by metagenomics and culture.</title>
        <authorList>
            <person name="Gilroy R."/>
            <person name="Ravi A."/>
            <person name="Getino M."/>
            <person name="Pursley I."/>
            <person name="Horton D.L."/>
            <person name="Alikhan N.F."/>
            <person name="Baker D."/>
            <person name="Gharbi K."/>
            <person name="Hall N."/>
            <person name="Watson M."/>
            <person name="Adriaenssens E.M."/>
            <person name="Foster-Nyarko E."/>
            <person name="Jarju S."/>
            <person name="Secka A."/>
            <person name="Antonio M."/>
            <person name="Oren A."/>
            <person name="Chaudhuri R.R."/>
            <person name="La Ragione R."/>
            <person name="Hildebrand F."/>
            <person name="Pallen M.J."/>
        </authorList>
    </citation>
    <scope>NUCLEOTIDE SEQUENCE</scope>
    <source>
        <strain evidence="6">4920</strain>
    </source>
</reference>
<dbReference type="PANTHER" id="PTHR10724:SF7">
    <property type="entry name" value="SMALL RIBOSOMAL SUBUNIT PROTEIN BS1C"/>
    <property type="match status" value="1"/>
</dbReference>
<dbReference type="SMART" id="SM00316">
    <property type="entry name" value="S1"/>
    <property type="match status" value="1"/>
</dbReference>
<feature type="compositionally biased region" description="Basic and acidic residues" evidence="4">
    <location>
        <begin position="117"/>
        <end position="140"/>
    </location>
</feature>
<dbReference type="PROSITE" id="PS50126">
    <property type="entry name" value="S1"/>
    <property type="match status" value="1"/>
</dbReference>
<accession>A0A9D1NGR1</accession>
<dbReference type="CDD" id="cd05692">
    <property type="entry name" value="S1_RPS1_repeat_hs4"/>
    <property type="match status" value="1"/>
</dbReference>
<comment type="similarity">
    <text evidence="1">Belongs to the bacterial ribosomal protein bS1 family.</text>
</comment>
<feature type="domain" description="S1 motif" evidence="5">
    <location>
        <begin position="6"/>
        <end position="74"/>
    </location>
</feature>
<feature type="compositionally biased region" description="Polar residues" evidence="4">
    <location>
        <begin position="105"/>
        <end position="114"/>
    </location>
</feature>
<dbReference type="PANTHER" id="PTHR10724">
    <property type="entry name" value="30S RIBOSOMAL PROTEIN S1"/>
    <property type="match status" value="1"/>
</dbReference>
<dbReference type="GO" id="GO:1990904">
    <property type="term" value="C:ribonucleoprotein complex"/>
    <property type="evidence" value="ECO:0007669"/>
    <property type="project" value="UniProtKB-KW"/>
</dbReference>
<dbReference type="GO" id="GO:0006412">
    <property type="term" value="P:translation"/>
    <property type="evidence" value="ECO:0007669"/>
    <property type="project" value="TreeGrafter"/>
</dbReference>
<protein>
    <submittedName>
        <fullName evidence="6">S1 RNA-binding domain-containing protein</fullName>
    </submittedName>
</protein>
<name>A0A9D1NGR1_9FIRM</name>
<evidence type="ECO:0000256" key="4">
    <source>
        <dbReference type="SAM" id="MobiDB-lite"/>
    </source>
</evidence>
<keyword evidence="2" id="KW-0689">Ribosomal protein</keyword>
<keyword evidence="3" id="KW-0687">Ribonucleoprotein</keyword>
<dbReference type="Gene3D" id="2.40.50.140">
    <property type="entry name" value="Nucleic acid-binding proteins"/>
    <property type="match status" value="1"/>
</dbReference>
<dbReference type="InterPro" id="IPR012340">
    <property type="entry name" value="NA-bd_OB-fold"/>
</dbReference>
<reference evidence="6" key="1">
    <citation type="submission" date="2020-10" db="EMBL/GenBank/DDBJ databases">
        <authorList>
            <person name="Gilroy R."/>
        </authorList>
    </citation>
    <scope>NUCLEOTIDE SEQUENCE</scope>
    <source>
        <strain evidence="6">4920</strain>
    </source>
</reference>
<dbReference type="GO" id="GO:0003735">
    <property type="term" value="F:structural constituent of ribosome"/>
    <property type="evidence" value="ECO:0007669"/>
    <property type="project" value="TreeGrafter"/>
</dbReference>
<evidence type="ECO:0000256" key="3">
    <source>
        <dbReference type="ARBA" id="ARBA00023274"/>
    </source>
</evidence>
<dbReference type="Proteomes" id="UP000886743">
    <property type="component" value="Unassembled WGS sequence"/>
</dbReference>
<evidence type="ECO:0000256" key="2">
    <source>
        <dbReference type="ARBA" id="ARBA00022980"/>
    </source>
</evidence>
<dbReference type="SUPFAM" id="SSF50249">
    <property type="entry name" value="Nucleic acid-binding proteins"/>
    <property type="match status" value="1"/>
</dbReference>
<gene>
    <name evidence="6" type="ORF">IAC74_04760</name>
</gene>
<dbReference type="GO" id="GO:0005737">
    <property type="term" value="C:cytoplasm"/>
    <property type="evidence" value="ECO:0007669"/>
    <property type="project" value="UniProtKB-ARBA"/>
</dbReference>
<dbReference type="InterPro" id="IPR050437">
    <property type="entry name" value="Ribos_protein_bS1-like"/>
</dbReference>
<dbReference type="FunFam" id="2.40.50.140:FF:000051">
    <property type="entry name" value="RNA-binding transcriptional accessory protein"/>
    <property type="match status" value="1"/>
</dbReference>
<evidence type="ECO:0000313" key="6">
    <source>
        <dbReference type="EMBL" id="HIV02864.1"/>
    </source>
</evidence>
<sequence>MSVEVGKILEGKVVNIVPFGAFVSLPEGQTGLVHISEVAAAYVQNVSDYLKENQTVRVKVINVDEKGKISLSIKKAQPEEKRERAPKREAPKQPRGPIRPADIDWQSSRNQGSDMSFEDKMSKFKSDSEERMSSLRRSSDSKLSGGYKR</sequence>
<feature type="compositionally biased region" description="Basic and acidic residues" evidence="4">
    <location>
        <begin position="76"/>
        <end position="92"/>
    </location>
</feature>
<dbReference type="Pfam" id="PF00575">
    <property type="entry name" value="S1"/>
    <property type="match status" value="1"/>
</dbReference>
<evidence type="ECO:0000313" key="7">
    <source>
        <dbReference type="Proteomes" id="UP000886743"/>
    </source>
</evidence>
<organism evidence="6 7">
    <name type="scientific">Candidatus Aphodoplasma excrementigallinarum</name>
    <dbReference type="NCBI Taxonomy" id="2840673"/>
    <lineage>
        <taxon>Bacteria</taxon>
        <taxon>Bacillati</taxon>
        <taxon>Bacillota</taxon>
        <taxon>Clostridia</taxon>
        <taxon>Eubacteriales</taxon>
        <taxon>Candidatus Aphodoplasma</taxon>
    </lineage>
</organism>
<proteinExistence type="inferred from homology"/>
<dbReference type="GO" id="GO:0005840">
    <property type="term" value="C:ribosome"/>
    <property type="evidence" value="ECO:0007669"/>
    <property type="project" value="UniProtKB-KW"/>
</dbReference>
<evidence type="ECO:0000256" key="1">
    <source>
        <dbReference type="ARBA" id="ARBA00006767"/>
    </source>
</evidence>